<dbReference type="Pfam" id="PF01764">
    <property type="entry name" value="Lipase_3"/>
    <property type="match status" value="1"/>
</dbReference>
<dbReference type="AlphaFoldDB" id="A0A136IXD3"/>
<keyword evidence="9" id="KW-0442">Lipid degradation</keyword>
<evidence type="ECO:0000256" key="7">
    <source>
        <dbReference type="ARBA" id="ARBA00022801"/>
    </source>
</evidence>
<reference evidence="18" key="1">
    <citation type="submission" date="2016-02" db="EMBL/GenBank/DDBJ databases">
        <title>Draft genome sequence of Microdochium bolleyi, a fungal endophyte of beachgrass.</title>
        <authorList>
            <consortium name="DOE Joint Genome Institute"/>
            <person name="David A.S."/>
            <person name="May G."/>
            <person name="Haridas S."/>
            <person name="Lim J."/>
            <person name="Wang M."/>
            <person name="Labutti K."/>
            <person name="Lipzen A."/>
            <person name="Barry K."/>
            <person name="Grigoriev I.V."/>
        </authorList>
    </citation>
    <scope>NUCLEOTIDE SEQUENCE [LARGE SCALE GENOMIC DNA]</scope>
    <source>
        <strain evidence="18">J235TASD1</strain>
    </source>
</reference>
<keyword evidence="5" id="KW-0812">Transmembrane</keyword>
<feature type="compositionally biased region" description="Polar residues" evidence="15">
    <location>
        <begin position="604"/>
        <end position="620"/>
    </location>
</feature>
<protein>
    <recommendedName>
        <fullName evidence="14">sn-1-specific diacylglycerol lipase</fullName>
        <ecNumber evidence="14">3.1.1.116</ecNumber>
    </recommendedName>
</protein>
<evidence type="ECO:0000256" key="9">
    <source>
        <dbReference type="ARBA" id="ARBA00022963"/>
    </source>
</evidence>
<keyword evidence="12" id="KW-0472">Membrane</keyword>
<keyword evidence="3" id="KW-1003">Cell membrane</keyword>
<dbReference type="GO" id="GO:0005886">
    <property type="term" value="C:plasma membrane"/>
    <property type="evidence" value="ECO:0007669"/>
    <property type="project" value="UniProtKB-SubCell"/>
</dbReference>
<evidence type="ECO:0000256" key="8">
    <source>
        <dbReference type="ARBA" id="ARBA00022837"/>
    </source>
</evidence>
<keyword evidence="8" id="KW-0106">Calcium</keyword>
<dbReference type="InterPro" id="IPR052214">
    <property type="entry name" value="DAG_Lipase-Related"/>
</dbReference>
<dbReference type="GO" id="GO:0019369">
    <property type="term" value="P:arachidonate metabolic process"/>
    <property type="evidence" value="ECO:0007669"/>
    <property type="project" value="TreeGrafter"/>
</dbReference>
<sequence>MEQSQNQADADLVLAHLLDDYEYDDDDDEIGTPPPPPSPGRTLLPYPIANAVSFATRSTSMALRIGTFVGGIGLGAAKVTTLSSLELGRGIIEGIISKTGHNVVARSRSDLAKADAETILERSLEALHGTMSQVVFWTTAGFYLTRATVSNVSATSQILLSVLDQFFGSTDSSRAIASIITLVRREFQNPATGVPGEKVGVVDLVLGTLGLAYLQVWCRKLIREEARRVGQVEVIWDVVVLDGERVDVHHDSLYGVHAGDYRLADRPGRASDNTDFTPETSDEDGLHEHQLRQRILSSLPQSADVSISTATTINKTVTVEVKGLHRLPPRINLPGLDMVENEVQDPSRPGSPTSETTYKFVYRSVQNRVRTNERPQQGKEDGRVRDLPESEEEEDVLQIETTGTATQPDRARKIARKNKESDIAQMRTRRGAISPKPNTENAANQKKTRKPLNEDRPPSRVATQVRITKGSKKQDEGEGAGPSTVSKKSGIRGALKTGSVTSIGNLLNKEQPSTSNKAKPSFKPPWGSSKASQSKAPTTTPARSPTPSRNSLAPPRESPRITQRGASNYFSSRDLADLDDQPLLHKSSSASSLISASGRRRRNSVVSQAESFSMHSSRPGSPSIYRAEQRVPSGGYFAGRVWGDAQEEIQGRGHQRNRSHISYAPSIQTIRTSASQTSLILSTYNQKSAYSDSENVEILRRTGVIDGMFPNYHILRNITRYSRYASAAYGSNFLRYMGISKDMPIMKSVDDTHTDVRYFTHHTGLSADCILLSSFVDPQGGSDYTGSTDTGIPLVHTIAIDRESKAVVLACRGTLGFDDVLVDMMCEYDDLTWRGKPYKVHKGIHASARRLLYGGDGRVLLTLKEALEEFPDYGLILCGHSLGGAVTALLGAMLAEPATSGTAFVTSAHQHRRLLTEQPGMTAPPPICLPTGRPIHVYAYGPPATMSPSLQRATRGLITSTVHGNDLVPYLSLGVLHDMQAVALAFKTDNSEAKAEVRRHIIQGIQSGLADKWYNNAPKAASGEEEQWAFAALKTLRASMMSPKLLPPGEVFSVECSAALRRDAFLRAPEEQIGRPATRIVLKYIRDVETHFREIRFGASMLMDHSPGRYEDALQRLMLGVVG</sequence>
<evidence type="ECO:0000256" key="4">
    <source>
        <dbReference type="ARBA" id="ARBA00022553"/>
    </source>
</evidence>
<evidence type="ECO:0000256" key="5">
    <source>
        <dbReference type="ARBA" id="ARBA00022692"/>
    </source>
</evidence>
<dbReference type="GO" id="GO:0046872">
    <property type="term" value="F:metal ion binding"/>
    <property type="evidence" value="ECO:0007669"/>
    <property type="project" value="UniProtKB-KW"/>
</dbReference>
<keyword evidence="6" id="KW-0479">Metal-binding</keyword>
<feature type="region of interest" description="Disordered" evidence="15">
    <location>
        <begin position="335"/>
        <end position="567"/>
    </location>
</feature>
<keyword evidence="18" id="KW-1185">Reference proteome</keyword>
<feature type="compositionally biased region" description="Low complexity" evidence="15">
    <location>
        <begin position="536"/>
        <end position="549"/>
    </location>
</feature>
<evidence type="ECO:0000256" key="14">
    <source>
        <dbReference type="ARBA" id="ARBA00026104"/>
    </source>
</evidence>
<keyword evidence="10" id="KW-1133">Transmembrane helix</keyword>
<name>A0A136IXD3_9PEZI</name>
<evidence type="ECO:0000259" key="16">
    <source>
        <dbReference type="Pfam" id="PF01764"/>
    </source>
</evidence>
<evidence type="ECO:0000256" key="12">
    <source>
        <dbReference type="ARBA" id="ARBA00023136"/>
    </source>
</evidence>
<dbReference type="GO" id="GO:0016298">
    <property type="term" value="F:lipase activity"/>
    <property type="evidence" value="ECO:0007669"/>
    <property type="project" value="TreeGrafter"/>
</dbReference>
<accession>A0A136IXD3</accession>
<evidence type="ECO:0000256" key="15">
    <source>
        <dbReference type="SAM" id="MobiDB-lite"/>
    </source>
</evidence>
<evidence type="ECO:0000256" key="2">
    <source>
        <dbReference type="ARBA" id="ARBA00004651"/>
    </source>
</evidence>
<evidence type="ECO:0000256" key="13">
    <source>
        <dbReference type="ARBA" id="ARBA00024531"/>
    </source>
</evidence>
<keyword evidence="7" id="KW-0378">Hydrolase</keyword>
<feature type="region of interest" description="Disordered" evidence="15">
    <location>
        <begin position="265"/>
        <end position="286"/>
    </location>
</feature>
<evidence type="ECO:0000256" key="6">
    <source>
        <dbReference type="ARBA" id="ARBA00022723"/>
    </source>
</evidence>
<comment type="cofactor">
    <cofactor evidence="1">
        <name>Ca(2+)</name>
        <dbReference type="ChEBI" id="CHEBI:29108"/>
    </cofactor>
</comment>
<evidence type="ECO:0000256" key="10">
    <source>
        <dbReference type="ARBA" id="ARBA00022989"/>
    </source>
</evidence>
<comment type="catalytic activity">
    <reaction evidence="13">
        <text>a 1,2-diacyl-sn-glycerol + H2O = a 2-acylglycerol + a fatty acid + H(+)</text>
        <dbReference type="Rhea" id="RHEA:33275"/>
        <dbReference type="ChEBI" id="CHEBI:15377"/>
        <dbReference type="ChEBI" id="CHEBI:15378"/>
        <dbReference type="ChEBI" id="CHEBI:17389"/>
        <dbReference type="ChEBI" id="CHEBI:17815"/>
        <dbReference type="ChEBI" id="CHEBI:28868"/>
        <dbReference type="EC" id="3.1.1.116"/>
    </reaction>
    <physiologicalReaction direction="left-to-right" evidence="13">
        <dbReference type="Rhea" id="RHEA:33276"/>
    </physiologicalReaction>
</comment>
<dbReference type="Gene3D" id="3.40.50.1820">
    <property type="entry name" value="alpha/beta hydrolase"/>
    <property type="match status" value="1"/>
</dbReference>
<gene>
    <name evidence="17" type="ORF">Micbo1qcDRAFT_165462</name>
</gene>
<evidence type="ECO:0000256" key="3">
    <source>
        <dbReference type="ARBA" id="ARBA00022475"/>
    </source>
</evidence>
<dbReference type="GO" id="GO:0046340">
    <property type="term" value="P:diacylglycerol catabolic process"/>
    <property type="evidence" value="ECO:0007669"/>
    <property type="project" value="TreeGrafter"/>
</dbReference>
<evidence type="ECO:0000313" key="18">
    <source>
        <dbReference type="Proteomes" id="UP000070501"/>
    </source>
</evidence>
<dbReference type="OrthoDB" id="438440at2759"/>
<dbReference type="EC" id="3.1.1.116" evidence="14"/>
<keyword evidence="4" id="KW-0597">Phosphoprotein</keyword>
<dbReference type="SUPFAM" id="SSF53474">
    <property type="entry name" value="alpha/beta-Hydrolases"/>
    <property type="match status" value="1"/>
</dbReference>
<dbReference type="InterPro" id="IPR029058">
    <property type="entry name" value="AB_hydrolase_fold"/>
</dbReference>
<dbReference type="InterPro" id="IPR002921">
    <property type="entry name" value="Fungal_lipase-type"/>
</dbReference>
<comment type="subcellular location">
    <subcellularLocation>
        <location evidence="2">Cell membrane</location>
        <topology evidence="2">Multi-pass membrane protein</topology>
    </subcellularLocation>
</comment>
<dbReference type="Proteomes" id="UP000070501">
    <property type="component" value="Unassembled WGS sequence"/>
</dbReference>
<dbReference type="EMBL" id="KQ964255">
    <property type="protein sequence ID" value="KXJ89396.1"/>
    <property type="molecule type" value="Genomic_DNA"/>
</dbReference>
<feature type="compositionally biased region" description="Low complexity" evidence="15">
    <location>
        <begin position="587"/>
        <end position="597"/>
    </location>
</feature>
<feature type="region of interest" description="Disordered" evidence="15">
    <location>
        <begin position="581"/>
        <end position="626"/>
    </location>
</feature>
<evidence type="ECO:0000256" key="1">
    <source>
        <dbReference type="ARBA" id="ARBA00001913"/>
    </source>
</evidence>
<dbReference type="InParanoid" id="A0A136IXD3"/>
<feature type="compositionally biased region" description="Basic and acidic residues" evidence="15">
    <location>
        <begin position="370"/>
        <end position="388"/>
    </location>
</feature>
<dbReference type="PANTHER" id="PTHR45792:SF7">
    <property type="entry name" value="PUTATIVE (AFU_ORTHOLOGUE AFUA_6G02710)-RELATED"/>
    <property type="match status" value="1"/>
</dbReference>
<proteinExistence type="predicted"/>
<keyword evidence="11" id="KW-0443">Lipid metabolism</keyword>
<dbReference type="PANTHER" id="PTHR45792">
    <property type="entry name" value="DIACYLGLYCEROL LIPASE HOMOLOG-RELATED"/>
    <property type="match status" value="1"/>
</dbReference>
<feature type="compositionally biased region" description="Polar residues" evidence="15">
    <location>
        <begin position="436"/>
        <end position="445"/>
    </location>
</feature>
<dbReference type="CDD" id="cd00519">
    <property type="entry name" value="Lipase_3"/>
    <property type="match status" value="1"/>
</dbReference>
<feature type="region of interest" description="Disordered" evidence="15">
    <location>
        <begin position="23"/>
        <end position="42"/>
    </location>
</feature>
<feature type="compositionally biased region" description="Polar residues" evidence="15">
    <location>
        <begin position="498"/>
        <end position="518"/>
    </location>
</feature>
<organism evidence="17 18">
    <name type="scientific">Microdochium bolleyi</name>
    <dbReference type="NCBI Taxonomy" id="196109"/>
    <lineage>
        <taxon>Eukaryota</taxon>
        <taxon>Fungi</taxon>
        <taxon>Dikarya</taxon>
        <taxon>Ascomycota</taxon>
        <taxon>Pezizomycotina</taxon>
        <taxon>Sordariomycetes</taxon>
        <taxon>Xylariomycetidae</taxon>
        <taxon>Xylariales</taxon>
        <taxon>Microdochiaceae</taxon>
        <taxon>Microdochium</taxon>
    </lineage>
</organism>
<feature type="domain" description="Fungal lipase-type" evidence="16">
    <location>
        <begin position="808"/>
        <end position="972"/>
    </location>
</feature>
<feature type="compositionally biased region" description="Basic and acidic residues" evidence="15">
    <location>
        <begin position="409"/>
        <end position="422"/>
    </location>
</feature>
<evidence type="ECO:0000256" key="11">
    <source>
        <dbReference type="ARBA" id="ARBA00023098"/>
    </source>
</evidence>
<evidence type="ECO:0000313" key="17">
    <source>
        <dbReference type="EMBL" id="KXJ89396.1"/>
    </source>
</evidence>